<feature type="region of interest" description="Disordered" evidence="1">
    <location>
        <begin position="85"/>
        <end position="125"/>
    </location>
</feature>
<dbReference type="OrthoDB" id="5327145at2759"/>
<dbReference type="EMBL" id="NJEU01000675">
    <property type="protein sequence ID" value="PHH71471.1"/>
    <property type="molecule type" value="Genomic_DNA"/>
</dbReference>
<evidence type="ECO:0000256" key="1">
    <source>
        <dbReference type="SAM" id="MobiDB-lite"/>
    </source>
</evidence>
<gene>
    <name evidence="2" type="ORF">CDD82_6491</name>
</gene>
<proteinExistence type="predicted"/>
<feature type="compositionally biased region" description="Basic residues" evidence="1">
    <location>
        <begin position="102"/>
        <end position="111"/>
    </location>
</feature>
<dbReference type="AlphaFoldDB" id="A0A2C5YX20"/>
<protein>
    <submittedName>
        <fullName evidence="2">Uncharacterized protein</fullName>
    </submittedName>
</protein>
<evidence type="ECO:0000313" key="2">
    <source>
        <dbReference type="EMBL" id="PHH71471.1"/>
    </source>
</evidence>
<organism evidence="2 3">
    <name type="scientific">Ophiocordyceps australis</name>
    <dbReference type="NCBI Taxonomy" id="1399860"/>
    <lineage>
        <taxon>Eukaryota</taxon>
        <taxon>Fungi</taxon>
        <taxon>Dikarya</taxon>
        <taxon>Ascomycota</taxon>
        <taxon>Pezizomycotina</taxon>
        <taxon>Sordariomycetes</taxon>
        <taxon>Hypocreomycetidae</taxon>
        <taxon>Hypocreales</taxon>
        <taxon>Ophiocordycipitaceae</taxon>
        <taxon>Ophiocordyceps</taxon>
    </lineage>
</organism>
<reference evidence="2 3" key="1">
    <citation type="submission" date="2017-06" db="EMBL/GenBank/DDBJ databases">
        <title>Ant-infecting Ophiocordyceps genomes reveal a high diversity of potential behavioral manipulation genes and a possible major role for enterotoxins.</title>
        <authorList>
            <person name="De Bekker C."/>
            <person name="Evans H.C."/>
            <person name="Brachmann A."/>
            <person name="Hughes D.P."/>
        </authorList>
    </citation>
    <scope>NUCLEOTIDE SEQUENCE [LARGE SCALE GENOMIC DNA]</scope>
    <source>
        <strain evidence="2 3">1348a</strain>
    </source>
</reference>
<name>A0A2C5YX20_9HYPO</name>
<feature type="region of interest" description="Disordered" evidence="1">
    <location>
        <begin position="51"/>
        <end position="70"/>
    </location>
</feature>
<keyword evidence="3" id="KW-1185">Reference proteome</keyword>
<accession>A0A2C5YX20</accession>
<sequence>MFAARRNQENLIHGTQKAVKLQNKPGLNCPETPSCRNDENAMGSLAIRTAAAKSEEPQTRRPLGVKTTNAKTKACRALGVKDIVPKDIKNTQAKQSAPRRPPGQKRAKARNHQIWQDPHKSSRNDDGIEYAANLEAPRPFEPDLSFHYDDLKREGVLKEFEDGDEDFIGDSAIANEVLHAPIDELFPWSQEDEERFPAAADFIERRDDTLRILAGEVPLPKRDPLFLSGNSDAEFEYASNLEIPKPFTFEDIIPELNYGDLKREDVLKGFEDEDEAIANSAIKIDDFHWHQDDVDGKPVHLGVQVGFGEETYENIGLGEDIWPERDPFLWLDDEGRFHIDI</sequence>
<comment type="caution">
    <text evidence="2">The sequence shown here is derived from an EMBL/GenBank/DDBJ whole genome shotgun (WGS) entry which is preliminary data.</text>
</comment>
<evidence type="ECO:0000313" key="3">
    <source>
        <dbReference type="Proteomes" id="UP000224854"/>
    </source>
</evidence>
<dbReference type="Proteomes" id="UP000224854">
    <property type="component" value="Unassembled WGS sequence"/>
</dbReference>